<dbReference type="PANTHER" id="PTHR28058">
    <property type="entry name" value="37S RIBOSOMAL PROTEIN MRP51, MITOCHONDRIAL"/>
    <property type="match status" value="1"/>
</dbReference>
<reference evidence="2" key="1">
    <citation type="submission" date="2011-10" db="EMBL/GenBank/DDBJ databases">
        <authorList>
            <person name="Genoscope - CEA"/>
        </authorList>
    </citation>
    <scope>NUCLEOTIDE SEQUENCE</scope>
</reference>
<dbReference type="Proteomes" id="UP000005222">
    <property type="component" value="Chromosome L"/>
</dbReference>
<evidence type="ECO:0000313" key="2">
    <source>
        <dbReference type="EMBL" id="CCE85035.1"/>
    </source>
</evidence>
<dbReference type="OrthoDB" id="2735536at2759"/>
<name>G8Y5X4_PICSO</name>
<dbReference type="STRING" id="559304.G8Y5X4"/>
<organism evidence="2 3">
    <name type="scientific">Pichia sorbitophila (strain ATCC MYA-4447 / BCRC 22081 / CBS 7064 / NBRC 10061 / NRRL Y-12695)</name>
    <name type="common">Hybrid yeast</name>
    <dbReference type="NCBI Taxonomy" id="559304"/>
    <lineage>
        <taxon>Eukaryota</taxon>
        <taxon>Fungi</taxon>
        <taxon>Dikarya</taxon>
        <taxon>Ascomycota</taxon>
        <taxon>Saccharomycotina</taxon>
        <taxon>Pichiomycetes</taxon>
        <taxon>Debaryomycetaceae</taxon>
        <taxon>Millerozyma</taxon>
    </lineage>
</organism>
<gene>
    <name evidence="2" type="primary">Piso0_004604</name>
    <name evidence="1" type="ORF">GNLVRS01_PISO0K20536g</name>
    <name evidence="2" type="ORF">GNLVRS01_PISO0L20537g</name>
</gene>
<accession>G8Y5X4</accession>
<dbReference type="HOGENOM" id="CLU_063080_1_0_1"/>
<dbReference type="PANTHER" id="PTHR28058:SF1">
    <property type="entry name" value="SMALL RIBOSOMAL SUBUNIT PROTEIN BS1M"/>
    <property type="match status" value="1"/>
</dbReference>
<dbReference type="Proteomes" id="UP000005222">
    <property type="component" value="Chromosome K"/>
</dbReference>
<dbReference type="InterPro" id="IPR016712">
    <property type="entry name" value="Rbsml_bS1m-like"/>
</dbReference>
<dbReference type="EMBL" id="FO082049">
    <property type="protein sequence ID" value="CCE84004.1"/>
    <property type="molecule type" value="Genomic_DNA"/>
</dbReference>
<evidence type="ECO:0000313" key="3">
    <source>
        <dbReference type="Proteomes" id="UP000005222"/>
    </source>
</evidence>
<sequence>MNNQELFNLFKHSKLAQVAKPLQKPLRGKGSVPTHQIVYTPKSSAIRSSFGIKTSLPKQIGFSHIVFNDIDNPKNMPDVEKYSGPHYNRLKFQESGLVLKNYYSEKNPLFPSDSTKISANLKSSVDSVIAELNLNNESTPEDVRQILKRNPDLYEKFQKWLTKNSPESYMTNMPSKLKKLAREFLSSEAVSKKEFSLSDIANKGGSKIRIQGTGGFSYNQRGRLANSPNGIKNGVIMPGRMVGDREAAIGGFIANVNDRTTMLQYNYSKNFPGKHSRQFVMPFKVNDAEITDNGRVKLYADGVKVGSWMLKGYNPDASEVTYEASNPNFESAGERNRKDNVPLESLLNLISNSKK</sequence>
<dbReference type="Pfam" id="PF11709">
    <property type="entry name" value="Mit_ribos_Mrp51"/>
    <property type="match status" value="1"/>
</dbReference>
<keyword evidence="3" id="KW-1185">Reference proteome</keyword>
<reference evidence="3" key="2">
    <citation type="journal article" date="2012" name="G3 (Bethesda)">
        <title>Pichia sorbitophila, an interspecies yeast hybrid reveals early steps of genome resolution following polyploidization.</title>
        <authorList>
            <person name="Leh Louis V."/>
            <person name="Despons L."/>
            <person name="Friedrich A."/>
            <person name="Martin T."/>
            <person name="Durrens P."/>
            <person name="Casaregola S."/>
            <person name="Neuveglise C."/>
            <person name="Fairhead C."/>
            <person name="Marck C."/>
            <person name="Cruz J.A."/>
            <person name="Straub M.L."/>
            <person name="Kugler V."/>
            <person name="Sacerdot C."/>
            <person name="Uzunov Z."/>
            <person name="Thierry A."/>
            <person name="Weiss S."/>
            <person name="Bleykasten C."/>
            <person name="De Montigny J."/>
            <person name="Jacques N."/>
            <person name="Jung P."/>
            <person name="Lemaire M."/>
            <person name="Mallet S."/>
            <person name="Morel G."/>
            <person name="Richard G.F."/>
            <person name="Sarkar A."/>
            <person name="Savel G."/>
            <person name="Schacherer J."/>
            <person name="Seret M.L."/>
            <person name="Talla E."/>
            <person name="Samson G."/>
            <person name="Jubin C."/>
            <person name="Poulain J."/>
            <person name="Vacherie B."/>
            <person name="Barbe V."/>
            <person name="Pelletier E."/>
            <person name="Sherman D.J."/>
            <person name="Westhof E."/>
            <person name="Weissenbach J."/>
            <person name="Baret P.V."/>
            <person name="Wincker P."/>
            <person name="Gaillardin C."/>
            <person name="Dujon B."/>
            <person name="Souciet J.L."/>
        </authorList>
    </citation>
    <scope>NUCLEOTIDE SEQUENCE [LARGE SCALE GENOMIC DNA]</scope>
    <source>
        <strain evidence="3">ATCC MYA-4447 / BCRC 22081 / CBS 7064 / NBRC 10061 / NRRL Y-12695</strain>
    </source>
</reference>
<dbReference type="PIRSF" id="PIRSF018156">
    <property type="entry name" value="MRPL51_fungal"/>
    <property type="match status" value="1"/>
</dbReference>
<dbReference type="InParanoid" id="G8Y5X4"/>
<dbReference type="EMBL" id="FO082048">
    <property type="protein sequence ID" value="CCE85035.1"/>
    <property type="molecule type" value="Genomic_DNA"/>
</dbReference>
<dbReference type="FunCoup" id="G8Y5X4">
    <property type="interactions" value="222"/>
</dbReference>
<dbReference type="AlphaFoldDB" id="G8Y5X4"/>
<evidence type="ECO:0000313" key="1">
    <source>
        <dbReference type="EMBL" id="CCE84004.1"/>
    </source>
</evidence>
<protein>
    <submittedName>
        <fullName evidence="2">Piso0_004604 protein</fullName>
    </submittedName>
</protein>
<dbReference type="eggNOG" id="ENOG502R4KN">
    <property type="taxonomic scope" value="Eukaryota"/>
</dbReference>
<dbReference type="GO" id="GO:0003735">
    <property type="term" value="F:structural constituent of ribosome"/>
    <property type="evidence" value="ECO:0007669"/>
    <property type="project" value="TreeGrafter"/>
</dbReference>
<dbReference type="GO" id="GO:0070124">
    <property type="term" value="P:mitochondrial translational initiation"/>
    <property type="evidence" value="ECO:0007669"/>
    <property type="project" value="TreeGrafter"/>
</dbReference>
<proteinExistence type="predicted"/>
<dbReference type="GO" id="GO:0005763">
    <property type="term" value="C:mitochondrial small ribosomal subunit"/>
    <property type="evidence" value="ECO:0007669"/>
    <property type="project" value="TreeGrafter"/>
</dbReference>